<dbReference type="EMBL" id="SJOL01007370">
    <property type="protein sequence ID" value="TGZ62877.1"/>
    <property type="molecule type" value="Genomic_DNA"/>
</dbReference>
<keyword evidence="3" id="KW-1185">Reference proteome</keyword>
<evidence type="ECO:0000256" key="1">
    <source>
        <dbReference type="SAM" id="MobiDB-lite"/>
    </source>
</evidence>
<reference evidence="2 3" key="1">
    <citation type="journal article" date="2019" name="BMC Genomics">
        <title>New insights from Opisthorchis felineus genome: update on genomics of the epidemiologically important liver flukes.</title>
        <authorList>
            <person name="Ershov N.I."/>
            <person name="Mordvinov V.A."/>
            <person name="Prokhortchouk E.B."/>
            <person name="Pakharukova M.Y."/>
            <person name="Gunbin K.V."/>
            <person name="Ustyantsev K."/>
            <person name="Genaev M.A."/>
            <person name="Blinov A.G."/>
            <person name="Mazur A."/>
            <person name="Boulygina E."/>
            <person name="Tsygankova S."/>
            <person name="Khrameeva E."/>
            <person name="Chekanov N."/>
            <person name="Fan G."/>
            <person name="Xiao A."/>
            <person name="Zhang H."/>
            <person name="Xu X."/>
            <person name="Yang H."/>
            <person name="Solovyev V."/>
            <person name="Lee S.M."/>
            <person name="Liu X."/>
            <person name="Afonnikov D.A."/>
            <person name="Skryabin K.G."/>
        </authorList>
    </citation>
    <scope>NUCLEOTIDE SEQUENCE [LARGE SCALE GENOMIC DNA]</scope>
    <source>
        <strain evidence="2">AK-0245</strain>
        <tissue evidence="2">Whole organism</tissue>
    </source>
</reference>
<dbReference type="Proteomes" id="UP000308267">
    <property type="component" value="Unassembled WGS sequence"/>
</dbReference>
<protein>
    <submittedName>
        <fullName evidence="2">Uncharacterized protein</fullName>
    </submittedName>
</protein>
<feature type="region of interest" description="Disordered" evidence="1">
    <location>
        <begin position="218"/>
        <end position="321"/>
    </location>
</feature>
<sequence>MGNILHSVFVEGCIHQCFGRRYQQWKQSIEFDGLDFRRRAASVPPGGAARHNRIAEYIAWALNRSRSPLLLDDALSSTPVEVNSSDFGGVNAVSWISDAAASDASHVMYREMDPYNYASVANSLIPSPTLSSADSGEPTREGSWVAVTRLANSKSHTVTTTMFKSGLDQGSNQLPSQKTGTTVSHCDEEVDGLELARLVRNLWPNSKSGRRSTGVVALPDVKPNRSSNLAHSLESNAKRPSSAAMRPQDLNIRPTVRQPGQLFRMEDPLQSNLWRSDTESPMELDWDHEPGTVSPQRKKTNPTRPIPAIVSNTNGRNGRRAEEDGFTEVSLFPVRPRRHPRAVVNLPIQLTEVESGMNDGSAKIPVHSKRWSCSDKLLSATSIHRMHPTVPAQTAIPCSNLFTSPTDDETLTGHCPPSDDLFDSGFAGLSQSFADGDSDGCGIGSAGGGRLNDFLWEHEMFEDTRFPSRNHLHH</sequence>
<comment type="caution">
    <text evidence="2">The sequence shown here is derived from an EMBL/GenBank/DDBJ whole genome shotgun (WGS) entry which is preliminary data.</text>
</comment>
<proteinExistence type="predicted"/>
<organism evidence="2 3">
    <name type="scientific">Opisthorchis felineus</name>
    <dbReference type="NCBI Taxonomy" id="147828"/>
    <lineage>
        <taxon>Eukaryota</taxon>
        <taxon>Metazoa</taxon>
        <taxon>Spiralia</taxon>
        <taxon>Lophotrochozoa</taxon>
        <taxon>Platyhelminthes</taxon>
        <taxon>Trematoda</taxon>
        <taxon>Digenea</taxon>
        <taxon>Opisthorchiida</taxon>
        <taxon>Opisthorchiata</taxon>
        <taxon>Opisthorchiidae</taxon>
        <taxon>Opisthorchis</taxon>
    </lineage>
</organism>
<name>A0A4S2LQ89_OPIFE</name>
<accession>A0A4S2LQ89</accession>
<gene>
    <name evidence="2" type="ORF">CRM22_007199</name>
</gene>
<dbReference type="AlphaFoldDB" id="A0A4S2LQ89"/>
<evidence type="ECO:0000313" key="2">
    <source>
        <dbReference type="EMBL" id="TGZ62877.1"/>
    </source>
</evidence>
<dbReference type="OrthoDB" id="6276798at2759"/>
<evidence type="ECO:0000313" key="3">
    <source>
        <dbReference type="Proteomes" id="UP000308267"/>
    </source>
</evidence>
<feature type="compositionally biased region" description="Polar residues" evidence="1">
    <location>
        <begin position="224"/>
        <end position="239"/>
    </location>
</feature>